<proteinExistence type="predicted"/>
<dbReference type="PANTHER" id="PTHR11596:SF5">
    <property type="entry name" value="ALKALINE PHOSPHATASE"/>
    <property type="match status" value="1"/>
</dbReference>
<evidence type="ECO:0000256" key="1">
    <source>
        <dbReference type="ARBA" id="ARBA00022553"/>
    </source>
</evidence>
<keyword evidence="3" id="KW-0862">Zinc</keyword>
<evidence type="ECO:0000313" key="5">
    <source>
        <dbReference type="Proteomes" id="UP000067461"/>
    </source>
</evidence>
<evidence type="ECO:0000256" key="2">
    <source>
        <dbReference type="PIRSR" id="PIRSR601952-1"/>
    </source>
</evidence>
<protein>
    <submittedName>
        <fullName evidence="4">Alkaline phosphatase</fullName>
    </submittedName>
</protein>
<dbReference type="GO" id="GO:0046872">
    <property type="term" value="F:metal ion binding"/>
    <property type="evidence" value="ECO:0007669"/>
    <property type="project" value="UniProtKB-KW"/>
</dbReference>
<name>A0A060NK86_9BURK</name>
<feature type="active site" description="Phosphoserine intermediate" evidence="2">
    <location>
        <position position="115"/>
    </location>
</feature>
<dbReference type="SMART" id="SM00098">
    <property type="entry name" value="alkPPc"/>
    <property type="match status" value="1"/>
</dbReference>
<sequence length="598" mass="63426">MRVFKYSLAAAAAMALTGCIGDGNESVLQSAAAVTPAPAVLPTPTMPAADQGRVATTQGIPTGNVIFMHPDGTGLSHWAAHRMYFHGLDGTSNWDLLPQMAVYRGHLENLVAGTSHGSATTHAFGFKVDAFGSFGMDGDGNLNPPTNRAINSLSGFRGSLMREAANAGIPVGVVNDGHIGEPGTGAFLAEVGNRDNWQEITRQMILGRTGMNDTAPWVIMGGGEADALPIGATTVHRNVNQERGAAAPNLRLSLRTDNLNLIDAWNGMGSGNASNDPALRDDFIVVRTRAEFEILRQALAANPTYAPRVLGLFAFQDTFNDRNEQDLINRGFVRAGVAPGTIGPAPFKQSRLVLWGDFDPAEPGFNPPTFAEMTEVTLTILNRAAASRTQPDQRRFFLVAEQESIDNFGNNTNAIGMLHAMQDTDRAIGAALNFQRSAGNERTLILTAADSDAGNMTVLSGENVVPAGSPRSGILPPGTAPNITGTVTSNPSAVPTTGTTPPSTAVTNFVDGVEGRQSPMFVTEPDQFGNRMQFGIIWPGSADYHGGILSRAAGLNAGMLNSHFSARFDNIDVYRMKHATLFGRLLNYPTATMAPTRP</sequence>
<dbReference type="Pfam" id="PF00245">
    <property type="entry name" value="Alk_phosphatase"/>
    <property type="match status" value="1"/>
</dbReference>
<dbReference type="InterPro" id="IPR017850">
    <property type="entry name" value="Alkaline_phosphatase_core_sf"/>
</dbReference>
<dbReference type="PANTHER" id="PTHR11596">
    <property type="entry name" value="ALKALINE PHOSPHATASE"/>
    <property type="match status" value="1"/>
</dbReference>
<accession>A0A060NK86</accession>
<dbReference type="GO" id="GO:0004035">
    <property type="term" value="F:alkaline phosphatase activity"/>
    <property type="evidence" value="ECO:0007669"/>
    <property type="project" value="TreeGrafter"/>
</dbReference>
<dbReference type="STRING" id="1458425.SRAA_1861"/>
<dbReference type="PROSITE" id="PS51257">
    <property type="entry name" value="PROKAR_LIPOPROTEIN"/>
    <property type="match status" value="1"/>
</dbReference>
<dbReference type="KEGG" id="cbaa:SRAA_1861"/>
<keyword evidence="3" id="KW-0479">Metal-binding</keyword>
<dbReference type="EMBL" id="AP014568">
    <property type="protein sequence ID" value="BAO81715.1"/>
    <property type="molecule type" value="Genomic_DNA"/>
</dbReference>
<dbReference type="AlphaFoldDB" id="A0A060NK86"/>
<comment type="cofactor">
    <cofactor evidence="3">
        <name>Mg(2+)</name>
        <dbReference type="ChEBI" id="CHEBI:18420"/>
    </cofactor>
    <text evidence="3">Binds 1 Mg(2+) ion.</text>
</comment>
<reference evidence="4 5" key="1">
    <citation type="journal article" date="2014" name="Nat. Commun.">
        <title>Physiological and genomic features of highly alkaliphilic hydrogen-utilizing Betaproteobacteria from a continental serpentinizing site.</title>
        <authorList>
            <person name="Suzuki S."/>
            <person name="Kuenen J.G."/>
            <person name="Schipper K."/>
            <person name="van der Velde S."/>
            <person name="Ishii S."/>
            <person name="Wu A."/>
            <person name="Sorokin D.Y."/>
            <person name="Tenney A."/>
            <person name="Meng X.Y."/>
            <person name="Morrill P.L."/>
            <person name="Kamagata Y."/>
            <person name="Muyzer G."/>
            <person name="Nealson K.H."/>
        </authorList>
    </citation>
    <scope>NUCLEOTIDE SEQUENCE [LARGE SCALE GENOMIC DNA]</scope>
    <source>
        <strain evidence="4 5">A1</strain>
    </source>
</reference>
<feature type="binding site" evidence="3">
    <location>
        <position position="71"/>
    </location>
    <ligand>
        <name>Zn(2+)</name>
        <dbReference type="ChEBI" id="CHEBI:29105"/>
        <label>2</label>
    </ligand>
</feature>
<dbReference type="Proteomes" id="UP000067461">
    <property type="component" value="Chromosome"/>
</dbReference>
<dbReference type="RefSeq" id="WP_052467543.1">
    <property type="nucleotide sequence ID" value="NZ_AP014568.1"/>
</dbReference>
<dbReference type="SUPFAM" id="SSF53649">
    <property type="entry name" value="Alkaline phosphatase-like"/>
    <property type="match status" value="1"/>
</dbReference>
<feature type="binding site" evidence="3">
    <location>
        <position position="401"/>
    </location>
    <ligand>
        <name>Mg(2+)</name>
        <dbReference type="ChEBI" id="CHEBI:18420"/>
    </ligand>
</feature>
<dbReference type="Gene3D" id="3.40.720.10">
    <property type="entry name" value="Alkaline Phosphatase, subunit A"/>
    <property type="match status" value="1"/>
</dbReference>
<gene>
    <name evidence="4" type="ORF">SRAA_1861</name>
</gene>
<keyword evidence="3" id="KW-0460">Magnesium</keyword>
<evidence type="ECO:0000256" key="3">
    <source>
        <dbReference type="PIRSR" id="PIRSR601952-2"/>
    </source>
</evidence>
<keyword evidence="1" id="KW-0597">Phosphoprotein</keyword>
<evidence type="ECO:0000313" key="4">
    <source>
        <dbReference type="EMBL" id="BAO81715.1"/>
    </source>
</evidence>
<dbReference type="InterPro" id="IPR001952">
    <property type="entry name" value="Alkaline_phosphatase"/>
</dbReference>
<dbReference type="HOGENOM" id="CLU_008539_6_1_4"/>
<feature type="binding site" evidence="3">
    <location>
        <position position="406"/>
    </location>
    <ligand>
        <name>Zn(2+)</name>
        <dbReference type="ChEBI" id="CHEBI:29105"/>
        <label>2</label>
    </ligand>
</feature>
<feature type="binding site" evidence="3">
    <location>
        <position position="450"/>
    </location>
    <ligand>
        <name>Zn(2+)</name>
        <dbReference type="ChEBI" id="CHEBI:29105"/>
        <label>2</label>
    </ligand>
</feature>
<comment type="cofactor">
    <cofactor evidence="3">
        <name>Zn(2+)</name>
        <dbReference type="ChEBI" id="CHEBI:29105"/>
    </cofactor>
    <text evidence="3">Binds 2 Zn(2+) ions.</text>
</comment>
<keyword evidence="5" id="KW-1185">Reference proteome</keyword>
<organism evidence="4 5">
    <name type="scientific">Serpentinimonas raichei</name>
    <dbReference type="NCBI Taxonomy" id="1458425"/>
    <lineage>
        <taxon>Bacteria</taxon>
        <taxon>Pseudomonadati</taxon>
        <taxon>Pseudomonadota</taxon>
        <taxon>Betaproteobacteria</taxon>
        <taxon>Burkholderiales</taxon>
        <taxon>Comamonadaceae</taxon>
        <taxon>Serpentinimonas</taxon>
    </lineage>
</organism>
<feature type="binding site" evidence="3">
    <location>
        <position position="71"/>
    </location>
    <ligand>
        <name>Mg(2+)</name>
        <dbReference type="ChEBI" id="CHEBI:18420"/>
    </ligand>
</feature>